<accession>A0A0E9SB39</accession>
<evidence type="ECO:0000313" key="1">
    <source>
        <dbReference type="EMBL" id="JAH37895.1"/>
    </source>
</evidence>
<dbReference type="AlphaFoldDB" id="A0A0E9SB39"/>
<reference evidence="1" key="2">
    <citation type="journal article" date="2015" name="Fish Shellfish Immunol.">
        <title>Early steps in the European eel (Anguilla anguilla)-Vibrio vulnificus interaction in the gills: Role of the RtxA13 toxin.</title>
        <authorList>
            <person name="Callol A."/>
            <person name="Pajuelo D."/>
            <person name="Ebbesson L."/>
            <person name="Teles M."/>
            <person name="MacKenzie S."/>
            <person name="Amaro C."/>
        </authorList>
    </citation>
    <scope>NUCLEOTIDE SEQUENCE</scope>
</reference>
<reference evidence="1" key="1">
    <citation type="submission" date="2014-11" db="EMBL/GenBank/DDBJ databases">
        <authorList>
            <person name="Amaro Gonzalez C."/>
        </authorList>
    </citation>
    <scope>NUCLEOTIDE SEQUENCE</scope>
</reference>
<proteinExistence type="predicted"/>
<organism evidence="1">
    <name type="scientific">Anguilla anguilla</name>
    <name type="common">European freshwater eel</name>
    <name type="synonym">Muraena anguilla</name>
    <dbReference type="NCBI Taxonomy" id="7936"/>
    <lineage>
        <taxon>Eukaryota</taxon>
        <taxon>Metazoa</taxon>
        <taxon>Chordata</taxon>
        <taxon>Craniata</taxon>
        <taxon>Vertebrata</taxon>
        <taxon>Euteleostomi</taxon>
        <taxon>Actinopterygii</taxon>
        <taxon>Neopterygii</taxon>
        <taxon>Teleostei</taxon>
        <taxon>Anguilliformes</taxon>
        <taxon>Anguillidae</taxon>
        <taxon>Anguilla</taxon>
    </lineage>
</organism>
<protein>
    <submittedName>
        <fullName evidence="1">Uncharacterized protein</fullName>
    </submittedName>
</protein>
<name>A0A0E9SB39_ANGAN</name>
<sequence>MTSQSDGHFSHQRCPCIGDRAEKTNTRNNGVEMTTAAVNSATSDVSCLRSILRQHCRSSQATQMHFICNFHLKMRKIYLPF</sequence>
<dbReference type="EMBL" id="GBXM01070682">
    <property type="protein sequence ID" value="JAH37895.1"/>
    <property type="molecule type" value="Transcribed_RNA"/>
</dbReference>